<gene>
    <name evidence="3" type="ORF">DD559_17780</name>
</gene>
<dbReference type="EMBL" id="QENQ01000001">
    <property type="protein sequence ID" value="PVX30951.1"/>
    <property type="molecule type" value="Genomic_DNA"/>
</dbReference>
<dbReference type="Pfam" id="PF02481">
    <property type="entry name" value="DNA_processg_A"/>
    <property type="match status" value="1"/>
</dbReference>
<dbReference type="SUPFAM" id="SSF102405">
    <property type="entry name" value="MCP/YpsA-like"/>
    <property type="match status" value="1"/>
</dbReference>
<dbReference type="Proteomes" id="UP000245890">
    <property type="component" value="Unassembled WGS sequence"/>
</dbReference>
<feature type="domain" description="Smf/DprA SLOG" evidence="2">
    <location>
        <begin position="87"/>
        <end position="296"/>
    </location>
</feature>
<evidence type="ECO:0000313" key="3">
    <source>
        <dbReference type="EMBL" id="PVX30951.1"/>
    </source>
</evidence>
<accession>A0A2U0SHW8</accession>
<dbReference type="InterPro" id="IPR003488">
    <property type="entry name" value="DprA"/>
</dbReference>
<evidence type="ECO:0000259" key="2">
    <source>
        <dbReference type="Pfam" id="PF02481"/>
    </source>
</evidence>
<comment type="similarity">
    <text evidence="1">Belongs to the DprA/Smf family.</text>
</comment>
<evidence type="ECO:0000256" key="1">
    <source>
        <dbReference type="ARBA" id="ARBA00006525"/>
    </source>
</evidence>
<reference evidence="3 4" key="1">
    <citation type="submission" date="2018-05" db="EMBL/GenBank/DDBJ databases">
        <title>Description of Sphingomonas pokkalii sp nov, isolated from the rhizosphere of saline tolerant pokkali rice and its draft genome analysis.</title>
        <authorList>
            <person name="Menon R."/>
            <person name="Kumari S."/>
            <person name="Rameshkumar N."/>
        </authorList>
    </citation>
    <scope>NUCLEOTIDE SEQUENCE [LARGE SCALE GENOMIC DNA]</scope>
    <source>
        <strain evidence="3 4">L3B27</strain>
    </source>
</reference>
<keyword evidence="4" id="KW-1185">Reference proteome</keyword>
<sequence>MHQSTLWSVGDRSNLISGSIDAALEIGAYEALWCEHNASFKSIAERFRGSPGSRPSHLVPETQAREVGSRVLAKLRERTRQRFDIRIHGEWEYPERLRDAADPVELLYIQGDWDLVTLPAVAVVGTRKPSPLGIERTQTLAYRLVRDGFTVVSGLAEGVDTAAHSSAIAAGGRTIGVIGTPLGKVYPKANAALQEQIARDHLLISQVPVLRYDAQDFRSNRFFFPERNKLMSALTQATIIVEAGETSGTLVQAREALRQGRKLFIMNSCFERKDLTWPARFEEQGAIRIHSYADVRRELVSADTEDR</sequence>
<dbReference type="InterPro" id="IPR057666">
    <property type="entry name" value="DrpA_SLOG"/>
</dbReference>
<dbReference type="PANTHER" id="PTHR43022">
    <property type="entry name" value="PROTEIN SMF"/>
    <property type="match status" value="1"/>
</dbReference>
<dbReference type="OrthoDB" id="9785707at2"/>
<organism evidence="3 4">
    <name type="scientific">Sphingomonas pokkalii</name>
    <dbReference type="NCBI Taxonomy" id="2175090"/>
    <lineage>
        <taxon>Bacteria</taxon>
        <taxon>Pseudomonadati</taxon>
        <taxon>Pseudomonadota</taxon>
        <taxon>Alphaproteobacteria</taxon>
        <taxon>Sphingomonadales</taxon>
        <taxon>Sphingomonadaceae</taxon>
        <taxon>Sphingomonas</taxon>
    </lineage>
</organism>
<protein>
    <submittedName>
        <fullName evidence="3">DNA processing protein DprA</fullName>
    </submittedName>
</protein>
<dbReference type="RefSeq" id="WP_116470345.1">
    <property type="nucleotide sequence ID" value="NZ_QENQ01000001.1"/>
</dbReference>
<proteinExistence type="inferred from homology"/>
<dbReference type="PANTHER" id="PTHR43022:SF1">
    <property type="entry name" value="PROTEIN SMF"/>
    <property type="match status" value="1"/>
</dbReference>
<evidence type="ECO:0000313" key="4">
    <source>
        <dbReference type="Proteomes" id="UP000245890"/>
    </source>
</evidence>
<dbReference type="Gene3D" id="3.40.50.450">
    <property type="match status" value="1"/>
</dbReference>
<comment type="caution">
    <text evidence="3">The sequence shown here is derived from an EMBL/GenBank/DDBJ whole genome shotgun (WGS) entry which is preliminary data.</text>
</comment>
<name>A0A2U0SHW8_9SPHN</name>
<dbReference type="AlphaFoldDB" id="A0A2U0SHW8"/>
<dbReference type="GO" id="GO:0009294">
    <property type="term" value="P:DNA-mediated transformation"/>
    <property type="evidence" value="ECO:0007669"/>
    <property type="project" value="InterPro"/>
</dbReference>